<evidence type="ECO:0000313" key="1">
    <source>
        <dbReference type="EMBL" id="GFZ78400.1"/>
    </source>
</evidence>
<comment type="caution">
    <text evidence="1">The sequence shown here is derived from an EMBL/GenBank/DDBJ whole genome shotgun (WGS) entry which is preliminary data.</text>
</comment>
<evidence type="ECO:0000313" key="2">
    <source>
        <dbReference type="Proteomes" id="UP000602050"/>
    </source>
</evidence>
<dbReference type="EMBL" id="BMEV01000035">
    <property type="protein sequence ID" value="GFZ78400.1"/>
    <property type="molecule type" value="Genomic_DNA"/>
</dbReference>
<reference evidence="1" key="1">
    <citation type="journal article" date="2014" name="Int. J. Syst. Evol. Microbiol.">
        <title>Complete genome sequence of Corynebacterium casei LMG S-19264T (=DSM 44701T), isolated from a smear-ripened cheese.</title>
        <authorList>
            <consortium name="US DOE Joint Genome Institute (JGI-PGF)"/>
            <person name="Walter F."/>
            <person name="Albersmeier A."/>
            <person name="Kalinowski J."/>
            <person name="Ruckert C."/>
        </authorList>
    </citation>
    <scope>NUCLEOTIDE SEQUENCE</scope>
    <source>
        <strain evidence="1">CGMCC 1.12360</strain>
    </source>
</reference>
<sequence length="89" mass="10222">MYFSGSIFSGEIDPQLENMYVTQVKSMTTGTNLSAEQVQTLYDYVLQHKDTCMVTINDQIPILLKEQEVDRLAADLENILHFFREGKES</sequence>
<dbReference type="Proteomes" id="UP000602050">
    <property type="component" value="Unassembled WGS sequence"/>
</dbReference>
<reference evidence="1" key="2">
    <citation type="submission" date="2020-09" db="EMBL/GenBank/DDBJ databases">
        <authorList>
            <person name="Sun Q."/>
            <person name="Zhou Y."/>
        </authorList>
    </citation>
    <scope>NUCLEOTIDE SEQUENCE</scope>
    <source>
        <strain evidence="1">CGMCC 1.12360</strain>
    </source>
</reference>
<name>A0A8J2TSP1_9BACI</name>
<proteinExistence type="predicted"/>
<keyword evidence="2" id="KW-1185">Reference proteome</keyword>
<protein>
    <submittedName>
        <fullName evidence="1">Uncharacterized protein</fullName>
    </submittedName>
</protein>
<accession>A0A8J2TSP1</accession>
<gene>
    <name evidence="1" type="ORF">GCM10010978_19840</name>
</gene>
<dbReference type="AlphaFoldDB" id="A0A8J2TSP1"/>
<organism evidence="1 2">
    <name type="scientific">Compostibacillus humi</name>
    <dbReference type="NCBI Taxonomy" id="1245525"/>
    <lineage>
        <taxon>Bacteria</taxon>
        <taxon>Bacillati</taxon>
        <taxon>Bacillota</taxon>
        <taxon>Bacilli</taxon>
        <taxon>Bacillales</taxon>
        <taxon>Bacillaceae</taxon>
        <taxon>Compostibacillus</taxon>
    </lineage>
</organism>